<dbReference type="EMBL" id="JANIIK010000039">
    <property type="protein sequence ID" value="KAJ3609801.1"/>
    <property type="molecule type" value="Genomic_DNA"/>
</dbReference>
<dbReference type="InterPro" id="IPR023395">
    <property type="entry name" value="MCP_dom_sf"/>
</dbReference>
<keyword evidence="4" id="KW-0999">Mitochondrion inner membrane</keyword>
<proteinExistence type="inferred from homology"/>
<evidence type="ECO:0000256" key="7">
    <source>
        <dbReference type="ARBA" id="ARBA00023136"/>
    </source>
</evidence>
<evidence type="ECO:0000313" key="12">
    <source>
        <dbReference type="Proteomes" id="UP001148018"/>
    </source>
</evidence>
<comment type="similarity">
    <text evidence="2 9">Belongs to the mitochondrial carrier (TC 2.A.29) family.</text>
</comment>
<dbReference type="OrthoDB" id="8748954at2759"/>
<evidence type="ECO:0000256" key="2">
    <source>
        <dbReference type="ARBA" id="ARBA00006375"/>
    </source>
</evidence>
<feature type="repeat" description="Solcar" evidence="8">
    <location>
        <begin position="74"/>
        <end position="162"/>
    </location>
</feature>
<dbReference type="SUPFAM" id="SSF103506">
    <property type="entry name" value="Mitochondrial carrier"/>
    <property type="match status" value="1"/>
</dbReference>
<keyword evidence="5" id="KW-1133">Transmembrane helix</keyword>
<protein>
    <submittedName>
        <fullName evidence="11">Uncharacterized protein</fullName>
    </submittedName>
</protein>
<accession>A0A9Q0EMN3</accession>
<evidence type="ECO:0000313" key="11">
    <source>
        <dbReference type="EMBL" id="KAJ3609801.1"/>
    </source>
</evidence>
<comment type="caution">
    <text evidence="11">The sequence shown here is derived from an EMBL/GenBank/DDBJ whole genome shotgun (WGS) entry which is preliminary data.</text>
</comment>
<evidence type="ECO:0000256" key="9">
    <source>
        <dbReference type="RuleBase" id="RU000488"/>
    </source>
</evidence>
<keyword evidence="9" id="KW-0813">Transport</keyword>
<evidence type="ECO:0000256" key="4">
    <source>
        <dbReference type="ARBA" id="ARBA00022792"/>
    </source>
</evidence>
<dbReference type="GO" id="GO:0015183">
    <property type="term" value="F:L-aspartate transmembrane transporter activity"/>
    <property type="evidence" value="ECO:0007669"/>
    <property type="project" value="TreeGrafter"/>
</dbReference>
<dbReference type="Proteomes" id="UP001148018">
    <property type="component" value="Unassembled WGS sequence"/>
</dbReference>
<dbReference type="Gene3D" id="1.50.40.10">
    <property type="entry name" value="Mitochondrial carrier domain"/>
    <property type="match status" value="1"/>
</dbReference>
<dbReference type="PROSITE" id="PS50920">
    <property type="entry name" value="SOLCAR"/>
    <property type="match status" value="1"/>
</dbReference>
<evidence type="ECO:0000256" key="8">
    <source>
        <dbReference type="PROSITE-ProRule" id="PRU00282"/>
    </source>
</evidence>
<gene>
    <name evidence="11" type="ORF">NHX12_024311</name>
</gene>
<feature type="region of interest" description="Disordered" evidence="10">
    <location>
        <begin position="1"/>
        <end position="33"/>
    </location>
</feature>
<dbReference type="GO" id="GO:0005313">
    <property type="term" value="F:L-glutamate transmembrane transporter activity"/>
    <property type="evidence" value="ECO:0007669"/>
    <property type="project" value="TreeGrafter"/>
</dbReference>
<keyword evidence="6" id="KW-0496">Mitochondrion</keyword>
<evidence type="ECO:0000256" key="1">
    <source>
        <dbReference type="ARBA" id="ARBA00004448"/>
    </source>
</evidence>
<evidence type="ECO:0000256" key="5">
    <source>
        <dbReference type="ARBA" id="ARBA00022989"/>
    </source>
</evidence>
<name>A0A9Q0EMN3_9TELE</name>
<dbReference type="AlphaFoldDB" id="A0A9Q0EMN3"/>
<keyword evidence="3 8" id="KW-0812">Transmembrane</keyword>
<evidence type="ECO:0000256" key="3">
    <source>
        <dbReference type="ARBA" id="ARBA00022692"/>
    </source>
</evidence>
<dbReference type="InterPro" id="IPR018108">
    <property type="entry name" value="MCP_transmembrane"/>
</dbReference>
<evidence type="ECO:0000256" key="10">
    <source>
        <dbReference type="SAM" id="MobiDB-lite"/>
    </source>
</evidence>
<evidence type="ECO:0000256" key="6">
    <source>
        <dbReference type="ARBA" id="ARBA00023128"/>
    </source>
</evidence>
<dbReference type="Pfam" id="PF00153">
    <property type="entry name" value="Mito_carr"/>
    <property type="match status" value="1"/>
</dbReference>
<reference evidence="11" key="1">
    <citation type="submission" date="2022-07" db="EMBL/GenBank/DDBJ databases">
        <title>Chromosome-level genome of Muraenolepis orangiensis.</title>
        <authorList>
            <person name="Kim J."/>
        </authorList>
    </citation>
    <scope>NUCLEOTIDE SEQUENCE</scope>
    <source>
        <strain evidence="11">KU_S4_2022</strain>
        <tissue evidence="11">Muscle</tissue>
    </source>
</reference>
<dbReference type="PANTHER" id="PTHR45678:SF12">
    <property type="entry name" value="ELECTROGENIC ASPARTATE_GLUTAMATE ANTIPORTER SLC25A13, MITOCHONDRIAL"/>
    <property type="match status" value="1"/>
</dbReference>
<organism evidence="11 12">
    <name type="scientific">Muraenolepis orangiensis</name>
    <name type="common">Patagonian moray cod</name>
    <dbReference type="NCBI Taxonomy" id="630683"/>
    <lineage>
        <taxon>Eukaryota</taxon>
        <taxon>Metazoa</taxon>
        <taxon>Chordata</taxon>
        <taxon>Craniata</taxon>
        <taxon>Vertebrata</taxon>
        <taxon>Euteleostomi</taxon>
        <taxon>Actinopterygii</taxon>
        <taxon>Neopterygii</taxon>
        <taxon>Teleostei</taxon>
        <taxon>Neoteleostei</taxon>
        <taxon>Acanthomorphata</taxon>
        <taxon>Zeiogadaria</taxon>
        <taxon>Gadariae</taxon>
        <taxon>Gadiformes</taxon>
        <taxon>Muraenolepidoidei</taxon>
        <taxon>Muraenolepididae</taxon>
        <taxon>Muraenolepis</taxon>
    </lineage>
</organism>
<keyword evidence="7 8" id="KW-0472">Membrane</keyword>
<dbReference type="InterPro" id="IPR051028">
    <property type="entry name" value="Mito_Solute_Carrier"/>
</dbReference>
<keyword evidence="12" id="KW-1185">Reference proteome</keyword>
<comment type="subcellular location">
    <subcellularLocation>
        <location evidence="1">Mitochondrion inner membrane</location>
        <topology evidence="1">Multi-pass membrane protein</topology>
    </subcellularLocation>
</comment>
<sequence>MRIESGGGGRHGGGDQLPPAGPRRPGSGGAAPRHRATFVRGAKACFLRDIPFSAIYFPCYAHLKARFSQEDGTIGPAKMLLAGALAGMPAASLVTPADVIKTRLQVAWRAGQTSYSGLTDCFWKVLREEGPRAFWKGAGVQKGTASDRGSLSSAARVCRSSPQFGVTLVTYELLQRWLDVDFGGR</sequence>
<dbReference type="GO" id="GO:0043490">
    <property type="term" value="P:malate-aspartate shuttle"/>
    <property type="evidence" value="ECO:0007669"/>
    <property type="project" value="TreeGrafter"/>
</dbReference>
<feature type="compositionally biased region" description="Gly residues" evidence="10">
    <location>
        <begin position="1"/>
        <end position="15"/>
    </location>
</feature>
<dbReference type="PANTHER" id="PTHR45678">
    <property type="entry name" value="MITOCHONDRIAL 2-OXODICARBOXYLATE CARRIER 1-RELATED"/>
    <property type="match status" value="1"/>
</dbReference>
<dbReference type="GO" id="GO:0005743">
    <property type="term" value="C:mitochondrial inner membrane"/>
    <property type="evidence" value="ECO:0007669"/>
    <property type="project" value="UniProtKB-SubCell"/>
</dbReference>